<dbReference type="SUPFAM" id="SSF48317">
    <property type="entry name" value="Acid phosphatase/Vanadium-dependent haloperoxidase"/>
    <property type="match status" value="1"/>
</dbReference>
<gene>
    <name evidence="3" type="ORF">EFY79_18210</name>
</gene>
<feature type="transmembrane region" description="Helical" evidence="1">
    <location>
        <begin position="61"/>
        <end position="80"/>
    </location>
</feature>
<dbReference type="Pfam" id="PF01569">
    <property type="entry name" value="PAP2"/>
    <property type="match status" value="1"/>
</dbReference>
<name>A0A3M9N9P8_9BACT</name>
<keyword evidence="1" id="KW-0812">Transmembrane</keyword>
<keyword evidence="1" id="KW-1133">Transmembrane helix</keyword>
<feature type="domain" description="Phosphatidic acid phosphatase type 2/haloperoxidase" evidence="2">
    <location>
        <begin position="157"/>
        <end position="239"/>
    </location>
</feature>
<reference evidence="3 4" key="1">
    <citation type="submission" date="2018-11" db="EMBL/GenBank/DDBJ databases">
        <title>Draft genome sequence of Ferruginibacter sp. BO-59.</title>
        <authorList>
            <person name="Im W.T."/>
        </authorList>
    </citation>
    <scope>NUCLEOTIDE SEQUENCE [LARGE SCALE GENOMIC DNA]</scope>
    <source>
        <strain evidence="3 4">BO-59</strain>
    </source>
</reference>
<keyword evidence="4" id="KW-1185">Reference proteome</keyword>
<feature type="transmembrane region" description="Helical" evidence="1">
    <location>
        <begin position="215"/>
        <end position="236"/>
    </location>
</feature>
<accession>A0A3M9N9P8</accession>
<dbReference type="RefSeq" id="WP_123122174.1">
    <property type="nucleotide sequence ID" value="NZ_RJJR01000017.1"/>
</dbReference>
<protein>
    <submittedName>
        <fullName evidence="3">Phosphatase PAP2 family protein</fullName>
    </submittedName>
</protein>
<evidence type="ECO:0000313" key="4">
    <source>
        <dbReference type="Proteomes" id="UP000267223"/>
    </source>
</evidence>
<dbReference type="InterPro" id="IPR036938">
    <property type="entry name" value="PAP2/HPO_sf"/>
</dbReference>
<evidence type="ECO:0000259" key="2">
    <source>
        <dbReference type="Pfam" id="PF01569"/>
    </source>
</evidence>
<dbReference type="OrthoDB" id="9773582at2"/>
<dbReference type="Gene3D" id="1.20.144.10">
    <property type="entry name" value="Phosphatidic acid phosphatase type 2/haloperoxidase"/>
    <property type="match status" value="1"/>
</dbReference>
<comment type="caution">
    <text evidence="3">The sequence shown here is derived from an EMBL/GenBank/DDBJ whole genome shotgun (WGS) entry which is preliminary data.</text>
</comment>
<dbReference type="InterPro" id="IPR000326">
    <property type="entry name" value="PAP2/HPO"/>
</dbReference>
<evidence type="ECO:0000256" key="1">
    <source>
        <dbReference type="SAM" id="Phobius"/>
    </source>
</evidence>
<evidence type="ECO:0000313" key="3">
    <source>
        <dbReference type="EMBL" id="RNI33688.1"/>
    </source>
</evidence>
<dbReference type="AlphaFoldDB" id="A0A3M9N9P8"/>
<keyword evidence="1" id="KW-0472">Membrane</keyword>
<dbReference type="Proteomes" id="UP000267223">
    <property type="component" value="Unassembled WGS sequence"/>
</dbReference>
<sequence>MTSHKNFTYIFLLFIFSFYSAVLPAQDSSQSSGSVEAAFIVDSAHGAVHEQKSNYLEPKAIIIPAAFLVYGGLKPVVNAIPQLDDKIMNNVRANHATFHTNADDYLTWVPSAAVYTLDAFNVKTQYTFKQHLVLDVGSVFITGALGFGMRKITENIEAFKGEDTQFPSGHTANAFRGAEILHQELKYSHPVLSYSGYIVATGVGVLRIYNKQHFLSEVIAGAGLGILSTKLTYWIFDKIKK</sequence>
<proteinExistence type="predicted"/>
<dbReference type="EMBL" id="RJJR01000017">
    <property type="protein sequence ID" value="RNI33688.1"/>
    <property type="molecule type" value="Genomic_DNA"/>
</dbReference>
<organism evidence="3 4">
    <name type="scientific">Hanamia caeni</name>
    <dbReference type="NCBI Taxonomy" id="2294116"/>
    <lineage>
        <taxon>Bacteria</taxon>
        <taxon>Pseudomonadati</taxon>
        <taxon>Bacteroidota</taxon>
        <taxon>Chitinophagia</taxon>
        <taxon>Chitinophagales</taxon>
        <taxon>Chitinophagaceae</taxon>
        <taxon>Hanamia</taxon>
    </lineage>
</organism>